<feature type="transmembrane region" description="Helical" evidence="2">
    <location>
        <begin position="112"/>
        <end position="129"/>
    </location>
</feature>
<feature type="transmembrane region" description="Helical" evidence="2">
    <location>
        <begin position="46"/>
        <end position="66"/>
    </location>
</feature>
<protein>
    <recommendedName>
        <fullName evidence="5">Integral membrane protein</fullName>
    </recommendedName>
</protein>
<reference evidence="3" key="1">
    <citation type="journal article" date="2014" name="Int. J. Syst. Evol. Microbiol.">
        <title>Complete genome sequence of Corynebacterium casei LMG S-19264T (=DSM 44701T), isolated from a smear-ripened cheese.</title>
        <authorList>
            <consortium name="US DOE Joint Genome Institute (JGI-PGF)"/>
            <person name="Walter F."/>
            <person name="Albersmeier A."/>
            <person name="Kalinowski J."/>
            <person name="Ruckert C."/>
        </authorList>
    </citation>
    <scope>NUCLEOTIDE SEQUENCE</scope>
    <source>
        <strain evidence="3">JCM 4988</strain>
    </source>
</reference>
<proteinExistence type="predicted"/>
<evidence type="ECO:0000313" key="3">
    <source>
        <dbReference type="EMBL" id="GGZ30783.1"/>
    </source>
</evidence>
<reference evidence="3" key="2">
    <citation type="submission" date="2020-09" db="EMBL/GenBank/DDBJ databases">
        <authorList>
            <person name="Sun Q."/>
            <person name="Ohkuma M."/>
        </authorList>
    </citation>
    <scope>NUCLEOTIDE SEQUENCE</scope>
    <source>
        <strain evidence="3">JCM 4988</strain>
    </source>
</reference>
<keyword evidence="2" id="KW-0472">Membrane</keyword>
<evidence type="ECO:0000256" key="2">
    <source>
        <dbReference type="SAM" id="Phobius"/>
    </source>
</evidence>
<name>A0A918Q2J7_9ACTN</name>
<organism evidence="3 4">
    <name type="scientific">Streptomyces inusitatus</name>
    <dbReference type="NCBI Taxonomy" id="68221"/>
    <lineage>
        <taxon>Bacteria</taxon>
        <taxon>Bacillati</taxon>
        <taxon>Actinomycetota</taxon>
        <taxon>Actinomycetes</taxon>
        <taxon>Kitasatosporales</taxon>
        <taxon>Streptomycetaceae</taxon>
        <taxon>Streptomyces</taxon>
    </lineage>
</organism>
<feature type="transmembrane region" description="Helical" evidence="2">
    <location>
        <begin position="86"/>
        <end position="105"/>
    </location>
</feature>
<dbReference type="EMBL" id="BMWG01000006">
    <property type="protein sequence ID" value="GGZ30783.1"/>
    <property type="molecule type" value="Genomic_DNA"/>
</dbReference>
<keyword evidence="4" id="KW-1185">Reference proteome</keyword>
<sequence length="172" mass="17831">MRCSVPTRGYPAQPRVPGRTLLRPPDPGGGYPSRVSEDQTPRPARLTAAAAVSGLEGLALVVYGVYMLVMGVLGRPENPTQAEMGGVTLIALGVLPLAAARGLLLRRSWSRGPALITHLMALIPAWTLLRASGGMIPLGMLVAAVAVSGLVLLVNPTTTQALDIRGPGARDA</sequence>
<dbReference type="AlphaFoldDB" id="A0A918Q2J7"/>
<feature type="transmembrane region" description="Helical" evidence="2">
    <location>
        <begin position="135"/>
        <end position="155"/>
    </location>
</feature>
<gene>
    <name evidence="3" type="ORF">GCM10010387_25590</name>
</gene>
<dbReference type="Proteomes" id="UP000630936">
    <property type="component" value="Unassembled WGS sequence"/>
</dbReference>
<keyword evidence="2" id="KW-0812">Transmembrane</keyword>
<comment type="caution">
    <text evidence="3">The sequence shown here is derived from an EMBL/GenBank/DDBJ whole genome shotgun (WGS) entry which is preliminary data.</text>
</comment>
<feature type="region of interest" description="Disordered" evidence="1">
    <location>
        <begin position="1"/>
        <end position="42"/>
    </location>
</feature>
<keyword evidence="2" id="KW-1133">Transmembrane helix</keyword>
<evidence type="ECO:0000313" key="4">
    <source>
        <dbReference type="Proteomes" id="UP000630936"/>
    </source>
</evidence>
<evidence type="ECO:0000256" key="1">
    <source>
        <dbReference type="SAM" id="MobiDB-lite"/>
    </source>
</evidence>
<accession>A0A918Q2J7</accession>
<evidence type="ECO:0008006" key="5">
    <source>
        <dbReference type="Google" id="ProtNLM"/>
    </source>
</evidence>